<feature type="region of interest" description="Disordered" evidence="1">
    <location>
        <begin position="170"/>
        <end position="237"/>
    </location>
</feature>
<dbReference type="Proteomes" id="UP001219525">
    <property type="component" value="Unassembled WGS sequence"/>
</dbReference>
<feature type="compositionally biased region" description="Polar residues" evidence="1">
    <location>
        <begin position="177"/>
        <end position="214"/>
    </location>
</feature>
<protein>
    <submittedName>
        <fullName evidence="2">Uncharacterized protein</fullName>
    </submittedName>
</protein>
<dbReference type="EMBL" id="JARJCW010000093">
    <property type="protein sequence ID" value="KAJ7195119.1"/>
    <property type="molecule type" value="Genomic_DNA"/>
</dbReference>
<feature type="compositionally biased region" description="Polar residues" evidence="1">
    <location>
        <begin position="228"/>
        <end position="237"/>
    </location>
</feature>
<accession>A0AAD6UYC4</accession>
<organism evidence="2 3">
    <name type="scientific">Mycena pura</name>
    <dbReference type="NCBI Taxonomy" id="153505"/>
    <lineage>
        <taxon>Eukaryota</taxon>
        <taxon>Fungi</taxon>
        <taxon>Dikarya</taxon>
        <taxon>Basidiomycota</taxon>
        <taxon>Agaricomycotina</taxon>
        <taxon>Agaricomycetes</taxon>
        <taxon>Agaricomycetidae</taxon>
        <taxon>Agaricales</taxon>
        <taxon>Marasmiineae</taxon>
        <taxon>Mycenaceae</taxon>
        <taxon>Mycena</taxon>
    </lineage>
</organism>
<comment type="caution">
    <text evidence="2">The sequence shown here is derived from an EMBL/GenBank/DDBJ whole genome shotgun (WGS) entry which is preliminary data.</text>
</comment>
<evidence type="ECO:0000313" key="2">
    <source>
        <dbReference type="EMBL" id="KAJ7195119.1"/>
    </source>
</evidence>
<proteinExistence type="predicted"/>
<reference evidence="2" key="1">
    <citation type="submission" date="2023-03" db="EMBL/GenBank/DDBJ databases">
        <title>Massive genome expansion in bonnet fungi (Mycena s.s.) driven by repeated elements and novel gene families across ecological guilds.</title>
        <authorList>
            <consortium name="Lawrence Berkeley National Laboratory"/>
            <person name="Harder C.B."/>
            <person name="Miyauchi S."/>
            <person name="Viragh M."/>
            <person name="Kuo A."/>
            <person name="Thoen E."/>
            <person name="Andreopoulos B."/>
            <person name="Lu D."/>
            <person name="Skrede I."/>
            <person name="Drula E."/>
            <person name="Henrissat B."/>
            <person name="Morin E."/>
            <person name="Kohler A."/>
            <person name="Barry K."/>
            <person name="LaButti K."/>
            <person name="Morin E."/>
            <person name="Salamov A."/>
            <person name="Lipzen A."/>
            <person name="Mereny Z."/>
            <person name="Hegedus B."/>
            <person name="Baldrian P."/>
            <person name="Stursova M."/>
            <person name="Weitz H."/>
            <person name="Taylor A."/>
            <person name="Grigoriev I.V."/>
            <person name="Nagy L.G."/>
            <person name="Martin F."/>
            <person name="Kauserud H."/>
        </authorList>
    </citation>
    <scope>NUCLEOTIDE SEQUENCE</scope>
    <source>
        <strain evidence="2">9144</strain>
    </source>
</reference>
<sequence>MAFDMSLGIASEAIRIVVEPNTFVLIGGTSLSGRLTVLRGADQWQLAGQDQALTHDNKPYLSFQPVEEKVAYLLLLETAQSGSSNFVDAEYARDFKATKHVVPNFATYYTIHVADEADESFTLTIALIGASKAAGVAPIASESPNLTGPIGQNNPDASVGESYGVRRRKDSIRLAGPNSSTNSFSTGPNDASLSVVTPSLRQNNPGVSVTGRYSTKSRKVSTRPIGPKSSTGLNDVDTNVSVVTPGLDSTSRDVIVDEPIGVQPLPTGFFILRNVYTNYELTAVIDTSPAMLFATGQVPVEWRTWKIALSGSDCVLMSNEVKTHRYLQEGATLVETKSPNPIRLIRTVTQDQEECYHISTDQSAGQDLVLSDPSPLGVPGGKLQTTVLEINAPQQLWILVPVS</sequence>
<evidence type="ECO:0000256" key="1">
    <source>
        <dbReference type="SAM" id="MobiDB-lite"/>
    </source>
</evidence>
<dbReference type="AlphaFoldDB" id="A0AAD6UYC4"/>
<keyword evidence="3" id="KW-1185">Reference proteome</keyword>
<gene>
    <name evidence="2" type="ORF">GGX14DRAFT_677562</name>
</gene>
<evidence type="ECO:0000313" key="3">
    <source>
        <dbReference type="Proteomes" id="UP001219525"/>
    </source>
</evidence>
<name>A0AAD6UYC4_9AGAR</name>